<keyword evidence="2" id="KW-1185">Reference proteome</keyword>
<gene>
    <name evidence="1" type="ORF">N7U62_02750</name>
</gene>
<protein>
    <submittedName>
        <fullName evidence="1">Uncharacterized protein</fullName>
    </submittedName>
</protein>
<name>A0ABT3CPR0_9BACT</name>
<comment type="caution">
    <text evidence="1">The sequence shown here is derived from an EMBL/GenBank/DDBJ whole genome shotgun (WGS) entry which is preliminary data.</text>
</comment>
<dbReference type="EMBL" id="JAOYOD010000001">
    <property type="protein sequence ID" value="MCV9385561.1"/>
    <property type="molecule type" value="Genomic_DNA"/>
</dbReference>
<organism evidence="1 2">
    <name type="scientific">Reichenbachiella ulvae</name>
    <dbReference type="NCBI Taxonomy" id="2980104"/>
    <lineage>
        <taxon>Bacteria</taxon>
        <taxon>Pseudomonadati</taxon>
        <taxon>Bacteroidota</taxon>
        <taxon>Cytophagia</taxon>
        <taxon>Cytophagales</taxon>
        <taxon>Reichenbachiellaceae</taxon>
        <taxon>Reichenbachiella</taxon>
    </lineage>
</organism>
<sequence>MKRNFLHIVFSLILTFAVTDYLWIELFIDDDKIVAELETEKEKESEEELREGVHLKSKHDPVLFGWSEVNYPPAEQLLFFTGYLRHGNSFCPSVKSSAPKLFLLQRRLKIHC</sequence>
<evidence type="ECO:0000313" key="1">
    <source>
        <dbReference type="EMBL" id="MCV9385561.1"/>
    </source>
</evidence>
<reference evidence="1 2" key="1">
    <citation type="submission" date="2022-10" db="EMBL/GenBank/DDBJ databases">
        <title>Comparative genomics and taxonomic characterization of three novel marine species of genus Reichenbachiella exhibiting antioxidant and polysaccharide degradation activities.</title>
        <authorList>
            <person name="Muhammad N."/>
            <person name="Lee Y.-J."/>
            <person name="Ko J."/>
            <person name="Kim S.-G."/>
        </authorList>
    </citation>
    <scope>NUCLEOTIDE SEQUENCE [LARGE SCALE GENOMIC DNA]</scope>
    <source>
        <strain evidence="1 2">ABR2-5</strain>
    </source>
</reference>
<evidence type="ECO:0000313" key="2">
    <source>
        <dbReference type="Proteomes" id="UP001300692"/>
    </source>
</evidence>
<proteinExistence type="predicted"/>
<dbReference type="RefSeq" id="WP_264136346.1">
    <property type="nucleotide sequence ID" value="NZ_JAOYOD010000001.1"/>
</dbReference>
<dbReference type="Proteomes" id="UP001300692">
    <property type="component" value="Unassembled WGS sequence"/>
</dbReference>
<accession>A0ABT3CPR0</accession>